<name>A0A1I1YSH9_9RHOB</name>
<keyword evidence="6 7" id="KW-0012">Acyltransferase</keyword>
<evidence type="ECO:0000256" key="6">
    <source>
        <dbReference type="ARBA" id="ARBA00023315"/>
    </source>
</evidence>
<dbReference type="Gene3D" id="3.40.1390.10">
    <property type="entry name" value="MurE/MurF, N-terminal domain"/>
    <property type="match status" value="1"/>
</dbReference>
<comment type="catalytic activity">
    <reaction evidence="7">
        <text>a UDP-3-O-[(3R)-3-hydroxyacyl]-alpha-D-glucosamine + a (3R)-hydroxyacyl-[ACP] = a UDP-2-N,3-O-bis[(3R)-3-hydroxyacyl]-alpha-D-glucosamine + holo-[ACP] + H(+)</text>
        <dbReference type="Rhea" id="RHEA:53836"/>
        <dbReference type="Rhea" id="RHEA-COMP:9685"/>
        <dbReference type="Rhea" id="RHEA-COMP:9945"/>
        <dbReference type="ChEBI" id="CHEBI:15378"/>
        <dbReference type="ChEBI" id="CHEBI:64479"/>
        <dbReference type="ChEBI" id="CHEBI:78827"/>
        <dbReference type="ChEBI" id="CHEBI:137740"/>
        <dbReference type="ChEBI" id="CHEBI:137748"/>
        <dbReference type="EC" id="2.3.1.191"/>
    </reaction>
</comment>
<comment type="function">
    <text evidence="7">Catalyzes the N-acylation of UDP-3-O-acylglucosamine using 3-hydroxyacyl-ACP as the acyl donor. Is involved in the biosynthesis of lipid A, a phosphorylated glycolipid that anchors the lipopolysaccharide to the outer membrane of the cell.</text>
</comment>
<comment type="similarity">
    <text evidence="7">Belongs to the transferase hexapeptide repeat family. LpxD subfamily.</text>
</comment>
<dbReference type="Proteomes" id="UP000325289">
    <property type="component" value="Unassembled WGS sequence"/>
</dbReference>
<dbReference type="NCBIfam" id="TIGR01853">
    <property type="entry name" value="lipid_A_lpxD"/>
    <property type="match status" value="1"/>
</dbReference>
<dbReference type="InterPro" id="IPR018357">
    <property type="entry name" value="Hexapep_transf_CS"/>
</dbReference>
<evidence type="ECO:0000256" key="5">
    <source>
        <dbReference type="ARBA" id="ARBA00023098"/>
    </source>
</evidence>
<dbReference type="EMBL" id="FOMS01000007">
    <property type="protein sequence ID" value="SFE21978.1"/>
    <property type="molecule type" value="Genomic_DNA"/>
</dbReference>
<dbReference type="AlphaFoldDB" id="A0A1I1YSH9"/>
<keyword evidence="5 7" id="KW-0443">Lipid metabolism</keyword>
<dbReference type="UniPathway" id="UPA00973"/>
<evidence type="ECO:0000256" key="1">
    <source>
        <dbReference type="ARBA" id="ARBA00022516"/>
    </source>
</evidence>
<keyword evidence="4 7" id="KW-0677">Repeat</keyword>
<dbReference type="InterPro" id="IPR007691">
    <property type="entry name" value="LpxD"/>
</dbReference>
<comment type="subunit">
    <text evidence="7">Homotrimer.</text>
</comment>
<dbReference type="PANTHER" id="PTHR43378:SF2">
    <property type="entry name" value="UDP-3-O-ACYLGLUCOSAMINE N-ACYLTRANSFERASE 1, MITOCHONDRIAL-RELATED"/>
    <property type="match status" value="1"/>
</dbReference>
<evidence type="ECO:0000313" key="9">
    <source>
        <dbReference type="Proteomes" id="UP000325289"/>
    </source>
</evidence>
<keyword evidence="3 7" id="KW-0808">Transferase</keyword>
<sequence length="363" mass="37239">MQYTIAEIASALGLEAVGDDTLMVTGVAEPSDARADQLAMAMKPEYAEGLSQGRARAAMLWGEADWQALGLEAAILAPRPRFALSALSGMMDPGQGYSAGIHPMSVVDPSAKLGENVAVGPFAVIGADVEIGDGSVIGPQVHVGWGTTIGAGALLHAGAKIGARCTIGDRFIAHFNAVVGNDGFSFVTPEASGVEKARESLGDQGEVKGQPWARIASLGGVTIGDDVEVGACAAIDRGTVRDTRIGDGTKIDNQVQVGHNTVVGRHTLLCGQVGIAGSATIGDFVVLAGQVGISDNICVGDNVICGGATVVLSSIPAGRVMLGYPATKMDQTLESYKALRRLPRLAREVAELRKSVSKDAPNG</sequence>
<dbReference type="InterPro" id="IPR011004">
    <property type="entry name" value="Trimer_LpxA-like_sf"/>
</dbReference>
<accession>A0A1I1YSH9</accession>
<evidence type="ECO:0000313" key="8">
    <source>
        <dbReference type="EMBL" id="SFE21978.1"/>
    </source>
</evidence>
<dbReference type="SUPFAM" id="SSF51161">
    <property type="entry name" value="Trimeric LpxA-like enzymes"/>
    <property type="match status" value="1"/>
</dbReference>
<keyword evidence="9" id="KW-1185">Reference proteome</keyword>
<gene>
    <name evidence="7" type="primary">lpxD</name>
    <name evidence="8" type="ORF">SAMN04515678_107166</name>
</gene>
<proteinExistence type="inferred from homology"/>
<dbReference type="EC" id="2.3.1.191" evidence="7"/>
<feature type="active site" description="Proton acceptor" evidence="7">
    <location>
        <position position="259"/>
    </location>
</feature>
<dbReference type="GO" id="GO:0103118">
    <property type="term" value="F:UDP-3-O-[(3R)-3-hydroxyacyl]-glucosamine N-acyltransferase activity"/>
    <property type="evidence" value="ECO:0007669"/>
    <property type="project" value="UniProtKB-EC"/>
</dbReference>
<evidence type="ECO:0000256" key="7">
    <source>
        <dbReference type="HAMAP-Rule" id="MF_00523"/>
    </source>
</evidence>
<protein>
    <recommendedName>
        <fullName evidence="7">UDP-3-O-acylglucosamine N-acyltransferase</fullName>
        <ecNumber evidence="7">2.3.1.191</ecNumber>
    </recommendedName>
</protein>
<dbReference type="RefSeq" id="WP_149756276.1">
    <property type="nucleotide sequence ID" value="NZ_FOMS01000007.1"/>
</dbReference>
<dbReference type="InterPro" id="IPR001451">
    <property type="entry name" value="Hexapep"/>
</dbReference>
<organism evidence="8 9">
    <name type="scientific">Roseivivax sediminis</name>
    <dbReference type="NCBI Taxonomy" id="936889"/>
    <lineage>
        <taxon>Bacteria</taxon>
        <taxon>Pseudomonadati</taxon>
        <taxon>Pseudomonadota</taxon>
        <taxon>Alphaproteobacteria</taxon>
        <taxon>Rhodobacterales</taxon>
        <taxon>Roseobacteraceae</taxon>
        <taxon>Roseivivax</taxon>
    </lineage>
</organism>
<comment type="pathway">
    <text evidence="7">Bacterial outer membrane biogenesis; LPS lipid A biosynthesis.</text>
</comment>
<dbReference type="GO" id="GO:0016410">
    <property type="term" value="F:N-acyltransferase activity"/>
    <property type="evidence" value="ECO:0007669"/>
    <property type="project" value="InterPro"/>
</dbReference>
<evidence type="ECO:0000256" key="4">
    <source>
        <dbReference type="ARBA" id="ARBA00022737"/>
    </source>
</evidence>
<dbReference type="NCBIfam" id="NF002060">
    <property type="entry name" value="PRK00892.1"/>
    <property type="match status" value="1"/>
</dbReference>
<dbReference type="Pfam" id="PF00132">
    <property type="entry name" value="Hexapep"/>
    <property type="match status" value="2"/>
</dbReference>
<dbReference type="GO" id="GO:0009245">
    <property type="term" value="P:lipid A biosynthetic process"/>
    <property type="evidence" value="ECO:0007669"/>
    <property type="project" value="UniProtKB-UniRule"/>
</dbReference>
<dbReference type="Gene3D" id="2.160.10.10">
    <property type="entry name" value="Hexapeptide repeat proteins"/>
    <property type="match status" value="1"/>
</dbReference>
<dbReference type="GO" id="GO:0016020">
    <property type="term" value="C:membrane"/>
    <property type="evidence" value="ECO:0007669"/>
    <property type="project" value="GOC"/>
</dbReference>
<evidence type="ECO:0000256" key="2">
    <source>
        <dbReference type="ARBA" id="ARBA00022556"/>
    </source>
</evidence>
<dbReference type="PANTHER" id="PTHR43378">
    <property type="entry name" value="UDP-3-O-ACYLGLUCOSAMINE N-ACYLTRANSFERASE"/>
    <property type="match status" value="1"/>
</dbReference>
<dbReference type="PROSITE" id="PS00101">
    <property type="entry name" value="HEXAPEP_TRANSFERASES"/>
    <property type="match status" value="2"/>
</dbReference>
<keyword evidence="2 7" id="KW-0441">Lipid A biosynthesis</keyword>
<reference evidence="8 9" key="1">
    <citation type="submission" date="2016-10" db="EMBL/GenBank/DDBJ databases">
        <authorList>
            <person name="Varghese N."/>
            <person name="Submissions S."/>
        </authorList>
    </citation>
    <scope>NUCLEOTIDE SEQUENCE [LARGE SCALE GENOMIC DNA]</scope>
    <source>
        <strain evidence="9">YIM D21,KCTC 23444,ACCC 10710</strain>
    </source>
</reference>
<dbReference type="OrthoDB" id="9784739at2"/>
<dbReference type="HAMAP" id="MF_00523">
    <property type="entry name" value="LpxD"/>
    <property type="match status" value="1"/>
</dbReference>
<evidence type="ECO:0000256" key="3">
    <source>
        <dbReference type="ARBA" id="ARBA00022679"/>
    </source>
</evidence>
<keyword evidence="1 7" id="KW-0444">Lipid biosynthesis</keyword>
<dbReference type="CDD" id="cd03352">
    <property type="entry name" value="LbH_LpxD"/>
    <property type="match status" value="1"/>
</dbReference>